<dbReference type="InterPro" id="IPR000835">
    <property type="entry name" value="HTH_MarR-typ"/>
</dbReference>
<feature type="domain" description="HTH marR-type" evidence="1">
    <location>
        <begin position="1"/>
        <end position="131"/>
    </location>
</feature>
<sequence length="131" mass="13932">MSTTDALVQLSFQIQRILAEAGAERDLSIAQLRLLGILRDRQAGMLHLGGHLGLDRSAMAGLVSRAEERGLVRSLPSARDPRVVLVESTPRGRRVAEECAREIARQVAEVVAGLSATDQALLSALAAGPLT</sequence>
<evidence type="ECO:0000313" key="3">
    <source>
        <dbReference type="Proteomes" id="UP000624709"/>
    </source>
</evidence>
<proteinExistence type="predicted"/>
<evidence type="ECO:0000259" key="1">
    <source>
        <dbReference type="PROSITE" id="PS50995"/>
    </source>
</evidence>
<dbReference type="SMART" id="SM00347">
    <property type="entry name" value="HTH_MARR"/>
    <property type="match status" value="1"/>
</dbReference>
<dbReference type="PROSITE" id="PS50995">
    <property type="entry name" value="HTH_MARR_2"/>
    <property type="match status" value="1"/>
</dbReference>
<dbReference type="SUPFAM" id="SSF46785">
    <property type="entry name" value="Winged helix' DNA-binding domain"/>
    <property type="match status" value="1"/>
</dbReference>
<name>A0ABQ4B8V2_9ACTN</name>
<keyword evidence="3" id="KW-1185">Reference proteome</keyword>
<evidence type="ECO:0000313" key="2">
    <source>
        <dbReference type="EMBL" id="GIE67132.1"/>
    </source>
</evidence>
<gene>
    <name evidence="2" type="ORF">Apa02nite_032400</name>
</gene>
<dbReference type="EMBL" id="BOMS01000045">
    <property type="protein sequence ID" value="GIE67132.1"/>
    <property type="molecule type" value="Genomic_DNA"/>
</dbReference>
<reference evidence="2 3" key="1">
    <citation type="submission" date="2021-01" db="EMBL/GenBank/DDBJ databases">
        <title>Whole genome shotgun sequence of Actinoplanes palleronii NBRC 14916.</title>
        <authorList>
            <person name="Komaki H."/>
            <person name="Tamura T."/>
        </authorList>
    </citation>
    <scope>NUCLEOTIDE SEQUENCE [LARGE SCALE GENOMIC DNA]</scope>
    <source>
        <strain evidence="2 3">NBRC 14916</strain>
    </source>
</reference>
<dbReference type="Gene3D" id="1.10.10.10">
    <property type="entry name" value="Winged helix-like DNA-binding domain superfamily/Winged helix DNA-binding domain"/>
    <property type="match status" value="1"/>
</dbReference>
<dbReference type="InterPro" id="IPR036388">
    <property type="entry name" value="WH-like_DNA-bd_sf"/>
</dbReference>
<organism evidence="2 3">
    <name type="scientific">Actinoplanes palleronii</name>
    <dbReference type="NCBI Taxonomy" id="113570"/>
    <lineage>
        <taxon>Bacteria</taxon>
        <taxon>Bacillati</taxon>
        <taxon>Actinomycetota</taxon>
        <taxon>Actinomycetes</taxon>
        <taxon>Micromonosporales</taxon>
        <taxon>Micromonosporaceae</taxon>
        <taxon>Actinoplanes</taxon>
    </lineage>
</organism>
<dbReference type="PANTHER" id="PTHR33164:SF43">
    <property type="entry name" value="HTH-TYPE TRANSCRIPTIONAL REPRESSOR YETL"/>
    <property type="match status" value="1"/>
</dbReference>
<dbReference type="InterPro" id="IPR036390">
    <property type="entry name" value="WH_DNA-bd_sf"/>
</dbReference>
<dbReference type="PANTHER" id="PTHR33164">
    <property type="entry name" value="TRANSCRIPTIONAL REGULATOR, MARR FAMILY"/>
    <property type="match status" value="1"/>
</dbReference>
<dbReference type="RefSeq" id="WP_203825664.1">
    <property type="nucleotide sequence ID" value="NZ_BAAATY010000037.1"/>
</dbReference>
<comment type="caution">
    <text evidence="2">The sequence shown here is derived from an EMBL/GenBank/DDBJ whole genome shotgun (WGS) entry which is preliminary data.</text>
</comment>
<protein>
    <recommendedName>
        <fullName evidence="1">HTH marR-type domain-containing protein</fullName>
    </recommendedName>
</protein>
<dbReference type="Proteomes" id="UP000624709">
    <property type="component" value="Unassembled WGS sequence"/>
</dbReference>
<accession>A0ABQ4B8V2</accession>
<dbReference type="InterPro" id="IPR039422">
    <property type="entry name" value="MarR/SlyA-like"/>
</dbReference>